<dbReference type="Pfam" id="PF00535">
    <property type="entry name" value="Glycos_transf_2"/>
    <property type="match status" value="1"/>
</dbReference>
<dbReference type="InterPro" id="IPR029044">
    <property type="entry name" value="Nucleotide-diphossugar_trans"/>
</dbReference>
<protein>
    <submittedName>
        <fullName evidence="2">Glycosyltransferase</fullName>
        <ecNumber evidence="2">2.4.-.-</ecNumber>
    </submittedName>
</protein>
<evidence type="ECO:0000313" key="3">
    <source>
        <dbReference type="Proteomes" id="UP001612915"/>
    </source>
</evidence>
<evidence type="ECO:0000313" key="2">
    <source>
        <dbReference type="EMBL" id="MFI7586790.1"/>
    </source>
</evidence>
<reference evidence="2 3" key="1">
    <citation type="submission" date="2024-10" db="EMBL/GenBank/DDBJ databases">
        <title>The Natural Products Discovery Center: Release of the First 8490 Sequenced Strains for Exploring Actinobacteria Biosynthetic Diversity.</title>
        <authorList>
            <person name="Kalkreuter E."/>
            <person name="Kautsar S.A."/>
            <person name="Yang D."/>
            <person name="Bader C.D."/>
            <person name="Teijaro C.N."/>
            <person name="Fluegel L."/>
            <person name="Davis C.M."/>
            <person name="Simpson J.R."/>
            <person name="Lauterbach L."/>
            <person name="Steele A.D."/>
            <person name="Gui C."/>
            <person name="Meng S."/>
            <person name="Li G."/>
            <person name="Viehrig K."/>
            <person name="Ye F."/>
            <person name="Su P."/>
            <person name="Kiefer A.F."/>
            <person name="Nichols A."/>
            <person name="Cepeda A.J."/>
            <person name="Yan W."/>
            <person name="Fan B."/>
            <person name="Jiang Y."/>
            <person name="Adhikari A."/>
            <person name="Zheng C.-J."/>
            <person name="Schuster L."/>
            <person name="Cowan T.M."/>
            <person name="Smanski M.J."/>
            <person name="Chevrette M.G."/>
            <person name="De Carvalho L.P.S."/>
            <person name="Shen B."/>
        </authorList>
    </citation>
    <scope>NUCLEOTIDE SEQUENCE [LARGE SCALE GENOMIC DNA]</scope>
    <source>
        <strain evidence="2 3">NPDC049639</strain>
    </source>
</reference>
<organism evidence="2 3">
    <name type="scientific">Spongisporangium articulatum</name>
    <dbReference type="NCBI Taxonomy" id="3362603"/>
    <lineage>
        <taxon>Bacteria</taxon>
        <taxon>Bacillati</taxon>
        <taxon>Actinomycetota</taxon>
        <taxon>Actinomycetes</taxon>
        <taxon>Kineosporiales</taxon>
        <taxon>Kineosporiaceae</taxon>
        <taxon>Spongisporangium</taxon>
    </lineage>
</organism>
<keyword evidence="3" id="KW-1185">Reference proteome</keyword>
<feature type="domain" description="Glycosyltransferase 2-like" evidence="1">
    <location>
        <begin position="8"/>
        <end position="167"/>
    </location>
</feature>
<proteinExistence type="predicted"/>
<dbReference type="Proteomes" id="UP001612915">
    <property type="component" value="Unassembled WGS sequence"/>
</dbReference>
<dbReference type="PANTHER" id="PTHR43685:SF12">
    <property type="entry name" value="GLYCOSYL TRANSFERASE FAMILY 2"/>
    <property type="match status" value="1"/>
</dbReference>
<evidence type="ECO:0000259" key="1">
    <source>
        <dbReference type="Pfam" id="PF00535"/>
    </source>
</evidence>
<keyword evidence="2" id="KW-0328">Glycosyltransferase</keyword>
<dbReference type="RefSeq" id="WP_398277208.1">
    <property type="nucleotide sequence ID" value="NZ_JBITLV010000002.1"/>
</dbReference>
<gene>
    <name evidence="2" type="ORF">ACIB24_06920</name>
</gene>
<dbReference type="EC" id="2.4.-.-" evidence="2"/>
<dbReference type="Gene3D" id="3.90.550.10">
    <property type="entry name" value="Spore Coat Polysaccharide Biosynthesis Protein SpsA, Chain A"/>
    <property type="match status" value="1"/>
</dbReference>
<keyword evidence="2" id="KW-0808">Transferase</keyword>
<dbReference type="EMBL" id="JBITLV010000002">
    <property type="protein sequence ID" value="MFI7586790.1"/>
    <property type="molecule type" value="Genomic_DNA"/>
</dbReference>
<dbReference type="SUPFAM" id="SSF53448">
    <property type="entry name" value="Nucleotide-diphospho-sugar transferases"/>
    <property type="match status" value="1"/>
</dbReference>
<name>A0ABW8AK89_9ACTN</name>
<dbReference type="CDD" id="cd00761">
    <property type="entry name" value="Glyco_tranf_GTA_type"/>
    <property type="match status" value="1"/>
</dbReference>
<dbReference type="InterPro" id="IPR050834">
    <property type="entry name" value="Glycosyltransf_2"/>
</dbReference>
<accession>A0ABW8AK89</accession>
<dbReference type="GO" id="GO:0016757">
    <property type="term" value="F:glycosyltransferase activity"/>
    <property type="evidence" value="ECO:0007669"/>
    <property type="project" value="UniProtKB-KW"/>
</dbReference>
<comment type="caution">
    <text evidence="2">The sequence shown here is derived from an EMBL/GenBank/DDBJ whole genome shotgun (WGS) entry which is preliminary data.</text>
</comment>
<dbReference type="InterPro" id="IPR001173">
    <property type="entry name" value="Glyco_trans_2-like"/>
</dbReference>
<sequence>MTALPTLSVLVTCKNSASTLADTLESIAAQTYDGWWEVVVVDNASTDETVTVANGFAGRLPNLRVLGVPNPGYQAAGLNHGIAQSTGEAIAFLDSDDLVAPGYLTALGAALATAPFVGGAMDIERLNPPEIRGRRDPLQQNRIDVIGWKEAVIGASMGARREVVEKVGGFDESLPTQHDLDISWRLADMGVEATFVPGALLHYRYRVGTREIFSQERGYGEGEVVLYRKFRPLGMPRRSPRQTLGDLFRLLRALVGVRRTEGPARLATTAGKLLGRVEGSVRYRTLYL</sequence>
<dbReference type="PANTHER" id="PTHR43685">
    <property type="entry name" value="GLYCOSYLTRANSFERASE"/>
    <property type="match status" value="1"/>
</dbReference>